<sequence>MVVGEPPAGGHATCRRKAAASGPVARSDGDGPRGEGAEKARRRPGAAAAKGYGRGGSWPIVSYEVSWAILRLCRSAPE</sequence>
<evidence type="ECO:0000313" key="3">
    <source>
        <dbReference type="Proteomes" id="UP001500831"/>
    </source>
</evidence>
<proteinExistence type="predicted"/>
<protein>
    <submittedName>
        <fullName evidence="2">Uncharacterized protein</fullName>
    </submittedName>
</protein>
<evidence type="ECO:0000256" key="1">
    <source>
        <dbReference type="SAM" id="MobiDB-lite"/>
    </source>
</evidence>
<accession>A0ABN3WGF5</accession>
<dbReference type="Proteomes" id="UP001500831">
    <property type="component" value="Unassembled WGS sequence"/>
</dbReference>
<dbReference type="EMBL" id="BAAAVI010000132">
    <property type="protein sequence ID" value="GAA2914410.1"/>
    <property type="molecule type" value="Genomic_DNA"/>
</dbReference>
<gene>
    <name evidence="2" type="ORF">GCM10010517_80870</name>
</gene>
<feature type="compositionally biased region" description="Basic and acidic residues" evidence="1">
    <location>
        <begin position="27"/>
        <end position="39"/>
    </location>
</feature>
<evidence type="ECO:0000313" key="2">
    <source>
        <dbReference type="EMBL" id="GAA2914410.1"/>
    </source>
</evidence>
<keyword evidence="3" id="KW-1185">Reference proteome</keyword>
<reference evidence="2 3" key="1">
    <citation type="journal article" date="2019" name="Int. J. Syst. Evol. Microbiol.">
        <title>The Global Catalogue of Microorganisms (GCM) 10K type strain sequencing project: providing services to taxonomists for standard genome sequencing and annotation.</title>
        <authorList>
            <consortium name="The Broad Institute Genomics Platform"/>
            <consortium name="The Broad Institute Genome Sequencing Center for Infectious Disease"/>
            <person name="Wu L."/>
            <person name="Ma J."/>
        </authorList>
    </citation>
    <scope>NUCLEOTIDE SEQUENCE [LARGE SCALE GENOMIC DNA]</scope>
    <source>
        <strain evidence="2 3">JCM 6242</strain>
    </source>
</reference>
<name>A0ABN3WGF5_9ACTN</name>
<comment type="caution">
    <text evidence="2">The sequence shown here is derived from an EMBL/GenBank/DDBJ whole genome shotgun (WGS) entry which is preliminary data.</text>
</comment>
<organism evidence="2 3">
    <name type="scientific">Streptosporangium fragile</name>
    <dbReference type="NCBI Taxonomy" id="46186"/>
    <lineage>
        <taxon>Bacteria</taxon>
        <taxon>Bacillati</taxon>
        <taxon>Actinomycetota</taxon>
        <taxon>Actinomycetes</taxon>
        <taxon>Streptosporangiales</taxon>
        <taxon>Streptosporangiaceae</taxon>
        <taxon>Streptosporangium</taxon>
    </lineage>
</organism>
<feature type="region of interest" description="Disordered" evidence="1">
    <location>
        <begin position="1"/>
        <end position="55"/>
    </location>
</feature>